<proteinExistence type="predicted"/>
<accession>A0A0D4DBE3</accession>
<organism evidence="1 2">
    <name type="scientific">Vibrio phage ValKK3</name>
    <dbReference type="NCBI Taxonomy" id="1610855"/>
    <lineage>
        <taxon>Viruses</taxon>
        <taxon>Duplodnaviria</taxon>
        <taxon>Heunggongvirae</taxon>
        <taxon>Uroviricota</taxon>
        <taxon>Caudoviricetes</taxon>
        <taxon>Pantevenvirales</taxon>
        <taxon>Straboviridae</taxon>
        <taxon>Schizotequatrovirus</taxon>
        <taxon>Schizotequatrovirus valkk3</taxon>
    </lineage>
</organism>
<dbReference type="GeneID" id="26628482"/>
<evidence type="ECO:0000313" key="2">
    <source>
        <dbReference type="Proteomes" id="UP000202888"/>
    </source>
</evidence>
<dbReference type="RefSeq" id="YP_009201259.1">
    <property type="nucleotide sequence ID" value="NC_028829.1"/>
</dbReference>
<name>A0A0D4DBE3_9CAUD</name>
<dbReference type="EMBL" id="KP671755">
    <property type="protein sequence ID" value="AJT60997.1"/>
    <property type="molecule type" value="Genomic_DNA"/>
</dbReference>
<dbReference type="Proteomes" id="UP000202888">
    <property type="component" value="Segment"/>
</dbReference>
<reference evidence="1 2" key="1">
    <citation type="journal article" date="2016" name="Genom Data">
        <title>Complete genome sequence of a giant Vibrio phage ValKK3 infecting Vibrio alginolyticus.</title>
        <authorList>
            <person name="Lal T.M."/>
            <person name="Sano M."/>
            <person name="Hatai K."/>
            <person name="Ransangan J."/>
        </authorList>
    </citation>
    <scope>NUCLEOTIDE SEQUENCE [LARGE SCALE GENOMIC DNA]</scope>
</reference>
<evidence type="ECO:0000313" key="1">
    <source>
        <dbReference type="EMBL" id="AJT60997.1"/>
    </source>
</evidence>
<keyword evidence="2" id="KW-1185">Reference proteome</keyword>
<dbReference type="OrthoDB" id="15721at10239"/>
<dbReference type="KEGG" id="vg:26628482"/>
<protein>
    <submittedName>
        <fullName evidence="1">Uncharacterized protein</fullName>
    </submittedName>
</protein>
<sequence length="130" mass="15347">MAYQVINGKLRKVKKNKPRDYDKEWSKMHETAKKQAEIMDRIHERERIERLGSRERHEAMIDLAKRNVRKGKKGGDCNVTQCQKPGASSYNVAMRAYYCESCAQEIWLVGQRQGRDFIRPTPDYTYKYEG</sequence>